<reference evidence="2" key="1">
    <citation type="submission" date="2016-10" db="EMBL/GenBank/DDBJ databases">
        <title>Sequence of Gallionella enrichment culture.</title>
        <authorList>
            <person name="Poehlein A."/>
            <person name="Muehling M."/>
            <person name="Daniel R."/>
        </authorList>
    </citation>
    <scope>NUCLEOTIDE SEQUENCE</scope>
</reference>
<dbReference type="AlphaFoldDB" id="A0A1J5TCP4"/>
<comment type="caution">
    <text evidence="2">The sequence shown here is derived from an EMBL/GenBank/DDBJ whole genome shotgun (WGS) entry which is preliminary data.</text>
</comment>
<keyword evidence="1" id="KW-0472">Membrane</keyword>
<keyword evidence="1" id="KW-0812">Transmembrane</keyword>
<proteinExistence type="predicted"/>
<feature type="transmembrane region" description="Helical" evidence="1">
    <location>
        <begin position="14"/>
        <end position="34"/>
    </location>
</feature>
<sequence length="165" mass="19433">MPELTNLITIITPYRFNIIGSISLACFGAWLFYLNATLGEFRTACKKFNSTILTELIGLYPIPTQWPKRDIEIIDILQAKFPALQAAVTEFAYTLPWYKRYFFLKAWRTYRLGKDGRDIDHQYYWQYVPSHGESIENGKHFKHDNRLTYQSNFKLNIDSLLSYAK</sequence>
<dbReference type="EMBL" id="MLJW01000004">
    <property type="protein sequence ID" value="OIR17883.1"/>
    <property type="molecule type" value="Genomic_DNA"/>
</dbReference>
<evidence type="ECO:0000313" key="2">
    <source>
        <dbReference type="EMBL" id="OIR17883.1"/>
    </source>
</evidence>
<organism evidence="2">
    <name type="scientific">mine drainage metagenome</name>
    <dbReference type="NCBI Taxonomy" id="410659"/>
    <lineage>
        <taxon>unclassified sequences</taxon>
        <taxon>metagenomes</taxon>
        <taxon>ecological metagenomes</taxon>
    </lineage>
</organism>
<evidence type="ECO:0000256" key="1">
    <source>
        <dbReference type="SAM" id="Phobius"/>
    </source>
</evidence>
<keyword evidence="1" id="KW-1133">Transmembrane helix</keyword>
<gene>
    <name evidence="2" type="ORF">GALL_21050</name>
</gene>
<accession>A0A1J5TCP4</accession>
<name>A0A1J5TCP4_9ZZZZ</name>
<protein>
    <submittedName>
        <fullName evidence="2">Uncharacterized protein</fullName>
    </submittedName>
</protein>